<dbReference type="Proteomes" id="UP000317940">
    <property type="component" value="Unassembled WGS sequence"/>
</dbReference>
<dbReference type="EMBL" id="VIWT01000005">
    <property type="protein sequence ID" value="TWF73864.1"/>
    <property type="molecule type" value="Genomic_DNA"/>
</dbReference>
<feature type="compositionally biased region" description="Pro residues" evidence="1">
    <location>
        <begin position="32"/>
        <end position="43"/>
    </location>
</feature>
<sequence length="148" mass="14564">MLLALAALGLSGCAAQLPPAGPLVHLASPSPSLTPAPPPPTPPSRVVLQEGTGVLTPSVPPADQAGGAPDSPEPGATTRPARPRPAPTGAQRPAPSPAPPPPGRPAQPPGQPGAPQADGTGMCALAEKYGQWPPGSEQERLCRGVYGG</sequence>
<reference evidence="2 3" key="1">
    <citation type="submission" date="2019-06" db="EMBL/GenBank/DDBJ databases">
        <title>Sequencing the genomes of 1000 actinobacteria strains.</title>
        <authorList>
            <person name="Klenk H.-P."/>
        </authorList>
    </citation>
    <scope>NUCLEOTIDE SEQUENCE [LARGE SCALE GENOMIC DNA]</scope>
    <source>
        <strain evidence="2 3">DSM 44826</strain>
    </source>
</reference>
<dbReference type="RefSeq" id="WP_145910776.1">
    <property type="nucleotide sequence ID" value="NZ_BAAAMZ010000001.1"/>
</dbReference>
<keyword evidence="3" id="KW-1185">Reference proteome</keyword>
<comment type="caution">
    <text evidence="2">The sequence shown here is derived from an EMBL/GenBank/DDBJ whole genome shotgun (WGS) entry which is preliminary data.</text>
</comment>
<feature type="compositionally biased region" description="Pro residues" evidence="1">
    <location>
        <begin position="94"/>
        <end position="112"/>
    </location>
</feature>
<proteinExistence type="predicted"/>
<accession>A0A561SG62</accession>
<organism evidence="2 3">
    <name type="scientific">Kitasatospora viridis</name>
    <dbReference type="NCBI Taxonomy" id="281105"/>
    <lineage>
        <taxon>Bacteria</taxon>
        <taxon>Bacillati</taxon>
        <taxon>Actinomycetota</taxon>
        <taxon>Actinomycetes</taxon>
        <taxon>Kitasatosporales</taxon>
        <taxon>Streptomycetaceae</taxon>
        <taxon>Kitasatospora</taxon>
    </lineage>
</organism>
<evidence type="ECO:0000313" key="3">
    <source>
        <dbReference type="Proteomes" id="UP000317940"/>
    </source>
</evidence>
<feature type="region of interest" description="Disordered" evidence="1">
    <location>
        <begin position="14"/>
        <end position="148"/>
    </location>
</feature>
<evidence type="ECO:0000313" key="2">
    <source>
        <dbReference type="EMBL" id="TWF73864.1"/>
    </source>
</evidence>
<gene>
    <name evidence="2" type="ORF">FHX73_15491</name>
</gene>
<name>A0A561SG62_9ACTN</name>
<evidence type="ECO:0000256" key="1">
    <source>
        <dbReference type="SAM" id="MobiDB-lite"/>
    </source>
</evidence>
<dbReference type="AlphaFoldDB" id="A0A561SG62"/>
<dbReference type="OrthoDB" id="18919at2063"/>
<protein>
    <submittedName>
        <fullName evidence="2">Uncharacterized protein</fullName>
    </submittedName>
</protein>